<keyword evidence="2" id="KW-1185">Reference proteome</keyword>
<dbReference type="EMBL" id="JARK01000365">
    <property type="protein sequence ID" value="EYC37798.1"/>
    <property type="molecule type" value="Genomic_DNA"/>
</dbReference>
<evidence type="ECO:0000313" key="1">
    <source>
        <dbReference type="EMBL" id="EYC37798.1"/>
    </source>
</evidence>
<sequence>MTSFLVETNNANHLESLETGSKDGVLPAHAFRTSDYAYWPAHDCVFYITRLSIQVPRRAHVVRADDASVCKIALSSEVLGKQLNGRPKQRWLDTLHSELKLTGIHPGARSGQMVSMKRKSGTHHHIEQKQEKKKKRLHNAFVLFI</sequence>
<organism evidence="1 2">
    <name type="scientific">Ancylostoma ceylanicum</name>
    <dbReference type="NCBI Taxonomy" id="53326"/>
    <lineage>
        <taxon>Eukaryota</taxon>
        <taxon>Metazoa</taxon>
        <taxon>Ecdysozoa</taxon>
        <taxon>Nematoda</taxon>
        <taxon>Chromadorea</taxon>
        <taxon>Rhabditida</taxon>
        <taxon>Rhabditina</taxon>
        <taxon>Rhabditomorpha</taxon>
        <taxon>Strongyloidea</taxon>
        <taxon>Ancylostomatidae</taxon>
        <taxon>Ancylostomatinae</taxon>
        <taxon>Ancylostoma</taxon>
    </lineage>
</organism>
<comment type="caution">
    <text evidence="1">The sequence shown here is derived from an EMBL/GenBank/DDBJ whole genome shotgun (WGS) entry which is preliminary data.</text>
</comment>
<dbReference type="Proteomes" id="UP000024635">
    <property type="component" value="Unassembled WGS sequence"/>
</dbReference>
<gene>
    <name evidence="1" type="primary">Acey_s0765.g2155</name>
    <name evidence="1" type="ORF">Y032_0765g2155</name>
</gene>
<evidence type="ECO:0000313" key="2">
    <source>
        <dbReference type="Proteomes" id="UP000024635"/>
    </source>
</evidence>
<proteinExistence type="predicted"/>
<reference evidence="2" key="1">
    <citation type="journal article" date="2015" name="Nat. Genet.">
        <title>The genome and transcriptome of the zoonotic hookworm Ancylostoma ceylanicum identify infection-specific gene families.</title>
        <authorList>
            <person name="Schwarz E.M."/>
            <person name="Hu Y."/>
            <person name="Antoshechkin I."/>
            <person name="Miller M.M."/>
            <person name="Sternberg P.W."/>
            <person name="Aroian R.V."/>
        </authorList>
    </citation>
    <scope>NUCLEOTIDE SEQUENCE</scope>
    <source>
        <strain evidence="2">HY135</strain>
    </source>
</reference>
<dbReference type="AlphaFoldDB" id="A0A016WFJ7"/>
<protein>
    <submittedName>
        <fullName evidence="1">Uncharacterized protein</fullName>
    </submittedName>
</protein>
<accession>A0A016WFJ7</accession>
<name>A0A016WFJ7_9BILA</name>